<evidence type="ECO:0000256" key="6">
    <source>
        <dbReference type="ARBA" id="ARBA00023136"/>
    </source>
</evidence>
<dbReference type="PROSITE" id="PS00107">
    <property type="entry name" value="PROTEIN_KINASE_ATP"/>
    <property type="match status" value="1"/>
</dbReference>
<dbReference type="GO" id="GO:0005524">
    <property type="term" value="F:ATP binding"/>
    <property type="evidence" value="ECO:0007669"/>
    <property type="project" value="UniProtKB-UniRule"/>
</dbReference>
<keyword evidence="2" id="KW-0808">Transferase</keyword>
<accession>A0A835HVR9</accession>
<evidence type="ECO:0000259" key="10">
    <source>
        <dbReference type="PROSITE" id="PS50011"/>
    </source>
</evidence>
<dbReference type="InterPro" id="IPR012340">
    <property type="entry name" value="NA-bd_OB-fold"/>
</dbReference>
<keyword evidence="2" id="KW-0418">Kinase</keyword>
<evidence type="ECO:0000256" key="9">
    <source>
        <dbReference type="SAM" id="MobiDB-lite"/>
    </source>
</evidence>
<dbReference type="InterPro" id="IPR045874">
    <property type="entry name" value="LRK10/LRL21-25-like"/>
</dbReference>
<dbReference type="Gene3D" id="1.10.510.10">
    <property type="entry name" value="Transferase(Phosphotransferase) domain 1"/>
    <property type="match status" value="1"/>
</dbReference>
<feature type="compositionally biased region" description="Basic and acidic residues" evidence="9">
    <location>
        <begin position="277"/>
        <end position="304"/>
    </location>
</feature>
<dbReference type="AlphaFoldDB" id="A0A835HVR9"/>
<dbReference type="PANTHER" id="PTHR27009">
    <property type="entry name" value="RUST RESISTANCE KINASE LR10-RELATED"/>
    <property type="match status" value="1"/>
</dbReference>
<evidence type="ECO:0000313" key="11">
    <source>
        <dbReference type="EMBL" id="KAF9605631.1"/>
    </source>
</evidence>
<keyword evidence="4" id="KW-0732">Signal</keyword>
<feature type="binding site" evidence="8">
    <location>
        <position position="31"/>
    </location>
    <ligand>
        <name>ATP</name>
        <dbReference type="ChEBI" id="CHEBI:30616"/>
    </ligand>
</feature>
<evidence type="ECO:0000256" key="1">
    <source>
        <dbReference type="ARBA" id="ARBA00004479"/>
    </source>
</evidence>
<protein>
    <recommendedName>
        <fullName evidence="10">Protein kinase domain-containing protein</fullName>
    </recommendedName>
</protein>
<evidence type="ECO:0000256" key="5">
    <source>
        <dbReference type="ARBA" id="ARBA00022989"/>
    </source>
</evidence>
<evidence type="ECO:0000256" key="7">
    <source>
        <dbReference type="ARBA" id="ARBA00023180"/>
    </source>
</evidence>
<dbReference type="Gene3D" id="2.40.50.140">
    <property type="entry name" value="Nucleic acid-binding proteins"/>
    <property type="match status" value="1"/>
</dbReference>
<feature type="compositionally biased region" description="Basic residues" evidence="9">
    <location>
        <begin position="247"/>
        <end position="258"/>
    </location>
</feature>
<keyword evidence="8" id="KW-0547">Nucleotide-binding</keyword>
<keyword evidence="5" id="KW-1133">Transmembrane helix</keyword>
<dbReference type="OrthoDB" id="544400at2759"/>
<keyword evidence="3" id="KW-0812">Transmembrane</keyword>
<gene>
    <name evidence="11" type="ORF">IFM89_017974</name>
</gene>
<dbReference type="GO" id="GO:0016020">
    <property type="term" value="C:membrane"/>
    <property type="evidence" value="ECO:0007669"/>
    <property type="project" value="UniProtKB-SubCell"/>
</dbReference>
<keyword evidence="8" id="KW-0067">ATP-binding</keyword>
<keyword evidence="6" id="KW-0472">Membrane</keyword>
<reference evidence="11 12" key="1">
    <citation type="submission" date="2020-10" db="EMBL/GenBank/DDBJ databases">
        <title>The Coptis chinensis genome and diversification of protoberbering-type alkaloids.</title>
        <authorList>
            <person name="Wang B."/>
            <person name="Shu S."/>
            <person name="Song C."/>
            <person name="Liu Y."/>
        </authorList>
    </citation>
    <scope>NUCLEOTIDE SEQUENCE [LARGE SCALE GENOMIC DNA]</scope>
    <source>
        <strain evidence="11">HL-2020</strain>
        <tissue evidence="11">Leaf</tissue>
    </source>
</reference>
<proteinExistence type="predicted"/>
<dbReference type="Proteomes" id="UP000631114">
    <property type="component" value="Unassembled WGS sequence"/>
</dbReference>
<feature type="region of interest" description="Disordered" evidence="9">
    <location>
        <begin position="233"/>
        <end position="262"/>
    </location>
</feature>
<evidence type="ECO:0000256" key="8">
    <source>
        <dbReference type="PROSITE-ProRule" id="PRU10141"/>
    </source>
</evidence>
<dbReference type="GO" id="GO:0004674">
    <property type="term" value="F:protein serine/threonine kinase activity"/>
    <property type="evidence" value="ECO:0007669"/>
    <property type="project" value="UniProtKB-KW"/>
</dbReference>
<dbReference type="InterPro" id="IPR017441">
    <property type="entry name" value="Protein_kinase_ATP_BS"/>
</dbReference>
<dbReference type="EMBL" id="JADFTS010000005">
    <property type="protein sequence ID" value="KAF9605631.1"/>
    <property type="molecule type" value="Genomic_DNA"/>
</dbReference>
<feature type="region of interest" description="Disordered" evidence="9">
    <location>
        <begin position="276"/>
        <end position="304"/>
    </location>
</feature>
<feature type="domain" description="Protein kinase" evidence="10">
    <location>
        <begin position="3"/>
        <end position="304"/>
    </location>
</feature>
<dbReference type="PROSITE" id="PS50011">
    <property type="entry name" value="PROTEIN_KINASE_DOM"/>
    <property type="match status" value="1"/>
</dbReference>
<keyword evidence="12" id="KW-1185">Reference proteome</keyword>
<dbReference type="Pfam" id="PF07714">
    <property type="entry name" value="PK_Tyr_Ser-Thr"/>
    <property type="match status" value="1"/>
</dbReference>
<comment type="subcellular location">
    <subcellularLocation>
        <location evidence="1">Membrane</location>
        <topology evidence="1">Single-pass type I membrane protein</topology>
    </subcellularLocation>
</comment>
<dbReference type="InterPro" id="IPR001245">
    <property type="entry name" value="Ser-Thr/Tyr_kinase_cat_dom"/>
</dbReference>
<evidence type="ECO:0000313" key="12">
    <source>
        <dbReference type="Proteomes" id="UP000631114"/>
    </source>
</evidence>
<evidence type="ECO:0000256" key="4">
    <source>
        <dbReference type="ARBA" id="ARBA00022729"/>
    </source>
</evidence>
<name>A0A835HVR9_9MAGN</name>
<keyword evidence="2" id="KW-0723">Serine/threonine-protein kinase</keyword>
<dbReference type="InterPro" id="IPR011009">
    <property type="entry name" value="Kinase-like_dom_sf"/>
</dbReference>
<evidence type="ECO:0000256" key="3">
    <source>
        <dbReference type="ARBA" id="ARBA00022692"/>
    </source>
</evidence>
<comment type="caution">
    <text evidence="11">The sequence shown here is derived from an EMBL/GenBank/DDBJ whole genome shotgun (WGS) entry which is preliminary data.</text>
</comment>
<keyword evidence="7" id="KW-0325">Glycoprotein</keyword>
<evidence type="ECO:0000256" key="2">
    <source>
        <dbReference type="ARBA" id="ARBA00022527"/>
    </source>
</evidence>
<sequence>MTNSFKDTLGKGGYGCVFKGQLRDDRLVAVKVLNESKGNGEDFVNEVATIGRTNHVNVVSLLGFCIEKTKRALVYEFMPNGSLERFIYKDKESSITPPLGWEKLYQIALGHVQRLNFDLSISKRYYVRIDVQDPTIESQQLVIFGSEAEKLISVPIEDLVAMNDQDGGPQMIKEILNEKLIGLSLSFELKISQFNLNNPNAALTANRIFQTHDADKVCESSIKKQKLIVEDTTLEASTPTPKSYPKSGRKSNRHKKPSYKNLVHEAMGLYKSSLLEHQNERDDTPAHRMKILDDNSSSSREDSR</sequence>
<dbReference type="SUPFAM" id="SSF56112">
    <property type="entry name" value="Protein kinase-like (PK-like)"/>
    <property type="match status" value="1"/>
</dbReference>
<organism evidence="11 12">
    <name type="scientific">Coptis chinensis</name>
    <dbReference type="NCBI Taxonomy" id="261450"/>
    <lineage>
        <taxon>Eukaryota</taxon>
        <taxon>Viridiplantae</taxon>
        <taxon>Streptophyta</taxon>
        <taxon>Embryophyta</taxon>
        <taxon>Tracheophyta</taxon>
        <taxon>Spermatophyta</taxon>
        <taxon>Magnoliopsida</taxon>
        <taxon>Ranunculales</taxon>
        <taxon>Ranunculaceae</taxon>
        <taxon>Coptidoideae</taxon>
        <taxon>Coptis</taxon>
    </lineage>
</organism>
<dbReference type="InterPro" id="IPR000719">
    <property type="entry name" value="Prot_kinase_dom"/>
</dbReference>